<dbReference type="AlphaFoldDB" id="A0A4Z0NTA0"/>
<evidence type="ECO:0000313" key="2">
    <source>
        <dbReference type="Proteomes" id="UP000297535"/>
    </source>
</evidence>
<gene>
    <name evidence="1" type="ORF">EU555_11855</name>
</gene>
<evidence type="ECO:0000313" key="1">
    <source>
        <dbReference type="EMBL" id="TGD99847.1"/>
    </source>
</evidence>
<proteinExistence type="predicted"/>
<keyword evidence="2" id="KW-1185">Reference proteome</keyword>
<comment type="caution">
    <text evidence="1">The sequence shown here is derived from an EMBL/GenBank/DDBJ whole genome shotgun (WGS) entry which is preliminary data.</text>
</comment>
<sequence>MTSQTTPPEPIVALPLAAFVQTALTATERVPETAAAVVPAGAEVPLRRTALVNAIAARSATNAVATVELLSARPTPDVIGELSAMQAAFVRQLWKIDQDWRAGMMRIVEGALSLRSANTLSKIMEQELNLVGQCGDLTATYVTSTAALIENTSVGYSFWLSQKVKEMHAATAAEAQGAP</sequence>
<name>A0A4Z0NTA0_9HYPH</name>
<organism evidence="1 2">
    <name type="scientific">Methylobacterium nonmethylotrophicum</name>
    <dbReference type="NCBI Taxonomy" id="1141884"/>
    <lineage>
        <taxon>Bacteria</taxon>
        <taxon>Pseudomonadati</taxon>
        <taxon>Pseudomonadota</taxon>
        <taxon>Alphaproteobacteria</taxon>
        <taxon>Hyphomicrobiales</taxon>
        <taxon>Methylobacteriaceae</taxon>
        <taxon>Methylobacterium</taxon>
    </lineage>
</organism>
<evidence type="ECO:0008006" key="3">
    <source>
        <dbReference type="Google" id="ProtNLM"/>
    </source>
</evidence>
<dbReference type="EMBL" id="SRLB01000007">
    <property type="protein sequence ID" value="TGD99847.1"/>
    <property type="molecule type" value="Genomic_DNA"/>
</dbReference>
<protein>
    <recommendedName>
        <fullName evidence="3">Phasin domain-containing protein</fullName>
    </recommendedName>
</protein>
<accession>A0A4Z0NTA0</accession>
<reference evidence="1 2" key="1">
    <citation type="submission" date="2019-04" db="EMBL/GenBank/DDBJ databases">
        <authorList>
            <person name="Feng G."/>
            <person name="Zhu H."/>
        </authorList>
    </citation>
    <scope>NUCLEOTIDE SEQUENCE [LARGE SCALE GENOMIC DNA]</scope>
    <source>
        <strain evidence="1 2">6HR-1</strain>
    </source>
</reference>
<dbReference type="RefSeq" id="WP_135414839.1">
    <property type="nucleotide sequence ID" value="NZ_SRLB01000007.1"/>
</dbReference>
<dbReference type="OrthoDB" id="7994012at2"/>
<dbReference type="Proteomes" id="UP000297535">
    <property type="component" value="Unassembled WGS sequence"/>
</dbReference>